<name>A0A9D4IC16_DREPO</name>
<protein>
    <submittedName>
        <fullName evidence="1">Uncharacterized protein</fullName>
    </submittedName>
</protein>
<reference evidence="1" key="1">
    <citation type="journal article" date="2019" name="bioRxiv">
        <title>The Genome of the Zebra Mussel, Dreissena polymorpha: A Resource for Invasive Species Research.</title>
        <authorList>
            <person name="McCartney M.A."/>
            <person name="Auch B."/>
            <person name="Kono T."/>
            <person name="Mallez S."/>
            <person name="Zhang Y."/>
            <person name="Obille A."/>
            <person name="Becker A."/>
            <person name="Abrahante J.E."/>
            <person name="Garbe J."/>
            <person name="Badalamenti J.P."/>
            <person name="Herman A."/>
            <person name="Mangelson H."/>
            <person name="Liachko I."/>
            <person name="Sullivan S."/>
            <person name="Sone E.D."/>
            <person name="Koren S."/>
            <person name="Silverstein K.A.T."/>
            <person name="Beckman K.B."/>
            <person name="Gohl D.M."/>
        </authorList>
    </citation>
    <scope>NUCLEOTIDE SEQUENCE</scope>
    <source>
        <strain evidence="1">Duluth1</strain>
        <tissue evidence="1">Whole animal</tissue>
    </source>
</reference>
<dbReference type="Proteomes" id="UP000828390">
    <property type="component" value="Unassembled WGS sequence"/>
</dbReference>
<dbReference type="EMBL" id="JAIWYP010000009">
    <property type="protein sequence ID" value="KAH3769716.1"/>
    <property type="molecule type" value="Genomic_DNA"/>
</dbReference>
<proteinExistence type="predicted"/>
<reference evidence="1" key="2">
    <citation type="submission" date="2020-11" db="EMBL/GenBank/DDBJ databases">
        <authorList>
            <person name="McCartney M.A."/>
            <person name="Auch B."/>
            <person name="Kono T."/>
            <person name="Mallez S."/>
            <person name="Becker A."/>
            <person name="Gohl D.M."/>
            <person name="Silverstein K.A.T."/>
            <person name="Koren S."/>
            <person name="Bechman K.B."/>
            <person name="Herman A."/>
            <person name="Abrahante J.E."/>
            <person name="Garbe J."/>
        </authorList>
    </citation>
    <scope>NUCLEOTIDE SEQUENCE</scope>
    <source>
        <strain evidence="1">Duluth1</strain>
        <tissue evidence="1">Whole animal</tissue>
    </source>
</reference>
<dbReference type="AlphaFoldDB" id="A0A9D4IC16"/>
<evidence type="ECO:0000313" key="2">
    <source>
        <dbReference type="Proteomes" id="UP000828390"/>
    </source>
</evidence>
<gene>
    <name evidence="1" type="ORF">DPMN_170991</name>
</gene>
<sequence length="118" mass="13583">MRKLVVLHIGQAKFKPSHRTCAVCSWVALSSIKSTHGVVVSLEYPPQNAYPDKRTRMRRLGWGFACRILHMTHFRMTRVFKLVAAGWNINHDTSRFSGLQGKFSDRLTAYVTHVWIVN</sequence>
<organism evidence="1 2">
    <name type="scientific">Dreissena polymorpha</name>
    <name type="common">Zebra mussel</name>
    <name type="synonym">Mytilus polymorpha</name>
    <dbReference type="NCBI Taxonomy" id="45954"/>
    <lineage>
        <taxon>Eukaryota</taxon>
        <taxon>Metazoa</taxon>
        <taxon>Spiralia</taxon>
        <taxon>Lophotrochozoa</taxon>
        <taxon>Mollusca</taxon>
        <taxon>Bivalvia</taxon>
        <taxon>Autobranchia</taxon>
        <taxon>Heteroconchia</taxon>
        <taxon>Euheterodonta</taxon>
        <taxon>Imparidentia</taxon>
        <taxon>Neoheterodontei</taxon>
        <taxon>Myida</taxon>
        <taxon>Dreissenoidea</taxon>
        <taxon>Dreissenidae</taxon>
        <taxon>Dreissena</taxon>
    </lineage>
</organism>
<comment type="caution">
    <text evidence="1">The sequence shown here is derived from an EMBL/GenBank/DDBJ whole genome shotgun (WGS) entry which is preliminary data.</text>
</comment>
<accession>A0A9D4IC16</accession>
<evidence type="ECO:0000313" key="1">
    <source>
        <dbReference type="EMBL" id="KAH3769716.1"/>
    </source>
</evidence>
<keyword evidence="2" id="KW-1185">Reference proteome</keyword>